<keyword evidence="4" id="KW-1185">Reference proteome</keyword>
<dbReference type="SUPFAM" id="SSF54197">
    <property type="entry name" value="HIT-like"/>
    <property type="match status" value="1"/>
</dbReference>
<reference evidence="3 4" key="1">
    <citation type="submission" date="2016-10" db="EMBL/GenBank/DDBJ databases">
        <authorList>
            <person name="de Groot N.N."/>
        </authorList>
    </citation>
    <scope>NUCLEOTIDE SEQUENCE [LARGE SCALE GENOMIC DNA]</scope>
    <source>
        <strain evidence="3 4">DSM 21800</strain>
    </source>
</reference>
<dbReference type="STRING" id="630515.SAMN04489812_4597"/>
<accession>A0A1H1YID6</accession>
<evidence type="ECO:0000313" key="3">
    <source>
        <dbReference type="EMBL" id="SDT21183.1"/>
    </source>
</evidence>
<dbReference type="AlphaFoldDB" id="A0A1H1YID6"/>
<evidence type="ECO:0000313" key="4">
    <source>
        <dbReference type="Proteomes" id="UP000199103"/>
    </source>
</evidence>
<dbReference type="GO" id="GO:0016787">
    <property type="term" value="F:hydrolase activity"/>
    <property type="evidence" value="ECO:0007669"/>
    <property type="project" value="UniProtKB-KW"/>
</dbReference>
<dbReference type="Proteomes" id="UP000199103">
    <property type="component" value="Chromosome I"/>
</dbReference>
<feature type="short sequence motif" description="Histidine triad motif" evidence="1">
    <location>
        <begin position="240"/>
        <end position="244"/>
    </location>
</feature>
<sequence length="284" mass="30223">MPTALWSSTYWQVALPDRPLTTAHLVIMATAPEMALGSVSAAELITAYRRTRSALWTVGGCQGFQINFAVGWSPTPGAVGEPDPLAGHDRVIHVFGRGGSDHTSPARAMALPPAERRYAASDPARTESLAAALAAPVEIDVPAPPDTECDGCAGAVLTDQERWRRDGVRVIRPHRVMIDSQVLLLPLRHVPSIGDLTPAEIVALSTELAEVREQFALASGTTGLSCFGNDGTAARQETPHVHLHVFGRSRDEQENPFALLAARLPAEEVSRAARRDGGGPPDAS</sequence>
<dbReference type="Gene3D" id="3.30.428.10">
    <property type="entry name" value="HIT-like"/>
    <property type="match status" value="1"/>
</dbReference>
<proteinExistence type="predicted"/>
<dbReference type="PROSITE" id="PS51084">
    <property type="entry name" value="HIT_2"/>
    <property type="match status" value="1"/>
</dbReference>
<dbReference type="InterPro" id="IPR036265">
    <property type="entry name" value="HIT-like_sf"/>
</dbReference>
<feature type="domain" description="HIT" evidence="2">
    <location>
        <begin position="181"/>
        <end position="255"/>
    </location>
</feature>
<dbReference type="EMBL" id="LT629772">
    <property type="protein sequence ID" value="SDT21183.1"/>
    <property type="molecule type" value="Genomic_DNA"/>
</dbReference>
<dbReference type="OrthoDB" id="3815817at2"/>
<gene>
    <name evidence="3" type="ORF">SAMN04489812_4597</name>
</gene>
<protein>
    <submittedName>
        <fullName evidence="3">Diadenosine tetraphosphate (Ap4A) hydrolase</fullName>
    </submittedName>
</protein>
<dbReference type="Pfam" id="PF01230">
    <property type="entry name" value="HIT"/>
    <property type="match status" value="1"/>
</dbReference>
<evidence type="ECO:0000256" key="1">
    <source>
        <dbReference type="PROSITE-ProRule" id="PRU00464"/>
    </source>
</evidence>
<keyword evidence="3" id="KW-0378">Hydrolase</keyword>
<evidence type="ECO:0000259" key="2">
    <source>
        <dbReference type="PROSITE" id="PS51084"/>
    </source>
</evidence>
<organism evidence="3 4">
    <name type="scientific">Microlunatus soli</name>
    <dbReference type="NCBI Taxonomy" id="630515"/>
    <lineage>
        <taxon>Bacteria</taxon>
        <taxon>Bacillati</taxon>
        <taxon>Actinomycetota</taxon>
        <taxon>Actinomycetes</taxon>
        <taxon>Propionibacteriales</taxon>
        <taxon>Propionibacteriaceae</taxon>
        <taxon>Microlunatus</taxon>
    </lineage>
</organism>
<dbReference type="RefSeq" id="WP_091527733.1">
    <property type="nucleotide sequence ID" value="NZ_LT629772.1"/>
</dbReference>
<dbReference type="InterPro" id="IPR011146">
    <property type="entry name" value="HIT-like"/>
</dbReference>
<name>A0A1H1YID6_9ACTN</name>